<dbReference type="SUPFAM" id="SSF55785">
    <property type="entry name" value="PYP-like sensor domain (PAS domain)"/>
    <property type="match status" value="1"/>
</dbReference>
<dbReference type="Proteomes" id="UP000029733">
    <property type="component" value="Unassembled WGS sequence"/>
</dbReference>
<gene>
    <name evidence="2" type="ORF">LS71_006005</name>
</gene>
<keyword evidence="3" id="KW-1185">Reference proteome</keyword>
<accession>A0A4U8T9Y1</accession>
<name>A0A4U8T9Y1_9HELI</name>
<dbReference type="InterPro" id="IPR035965">
    <property type="entry name" value="PAS-like_dom_sf"/>
</dbReference>
<dbReference type="STRING" id="1677920.LS71_06770"/>
<feature type="domain" description="PAS" evidence="1">
    <location>
        <begin position="18"/>
        <end position="53"/>
    </location>
</feature>
<dbReference type="AlphaFoldDB" id="A0A4U8T9Y1"/>
<reference evidence="2 3" key="1">
    <citation type="journal article" date="2014" name="Genome Announc.">
        <title>Draft genome sequences of eight enterohepatic helicobacter species isolated from both laboratory and wild rodents.</title>
        <authorList>
            <person name="Sheh A."/>
            <person name="Shen Z."/>
            <person name="Fox J.G."/>
        </authorList>
    </citation>
    <scope>NUCLEOTIDE SEQUENCE [LARGE SCALE GENOMIC DNA]</scope>
    <source>
        <strain evidence="2 3">MIT 09-6949</strain>
    </source>
</reference>
<dbReference type="Gene3D" id="3.30.450.20">
    <property type="entry name" value="PAS domain"/>
    <property type="match status" value="1"/>
</dbReference>
<comment type="caution">
    <text evidence="2">The sequence shown here is derived from an EMBL/GenBank/DDBJ whole genome shotgun (WGS) entry which is preliminary data.</text>
</comment>
<dbReference type="CDD" id="cd00130">
    <property type="entry name" value="PAS"/>
    <property type="match status" value="1"/>
</dbReference>
<dbReference type="EMBL" id="JRPR02000003">
    <property type="protein sequence ID" value="TLD96609.1"/>
    <property type="molecule type" value="Genomic_DNA"/>
</dbReference>
<proteinExistence type="predicted"/>
<evidence type="ECO:0000259" key="1">
    <source>
        <dbReference type="PROSITE" id="PS50112"/>
    </source>
</evidence>
<dbReference type="InterPro" id="IPR013655">
    <property type="entry name" value="PAS_fold_3"/>
</dbReference>
<protein>
    <submittedName>
        <fullName evidence="2">PAS domain-containing protein</fullName>
    </submittedName>
</protein>
<dbReference type="NCBIfam" id="TIGR00229">
    <property type="entry name" value="sensory_box"/>
    <property type="match status" value="1"/>
</dbReference>
<dbReference type="RefSeq" id="WP_034355570.1">
    <property type="nucleotide sequence ID" value="NZ_JRPR02000003.1"/>
</dbReference>
<organism evidence="2 3">
    <name type="scientific">Helicobacter jaachi</name>
    <dbReference type="NCBI Taxonomy" id="1677920"/>
    <lineage>
        <taxon>Bacteria</taxon>
        <taxon>Pseudomonadati</taxon>
        <taxon>Campylobacterota</taxon>
        <taxon>Epsilonproteobacteria</taxon>
        <taxon>Campylobacterales</taxon>
        <taxon>Helicobacteraceae</taxon>
        <taxon>Helicobacter</taxon>
    </lineage>
</organism>
<evidence type="ECO:0000313" key="3">
    <source>
        <dbReference type="Proteomes" id="UP000029733"/>
    </source>
</evidence>
<dbReference type="Pfam" id="PF08447">
    <property type="entry name" value="PAS_3"/>
    <property type="match status" value="1"/>
</dbReference>
<dbReference type="PROSITE" id="PS50112">
    <property type="entry name" value="PAS"/>
    <property type="match status" value="1"/>
</dbReference>
<dbReference type="InterPro" id="IPR000014">
    <property type="entry name" value="PAS"/>
</dbReference>
<sequence length="172" mass="19785">MPKEVYLKDNTLITSKTDLKGHITYGNADFACFSGFSEEEFLGQPHNLIRHPDMPHIAFKVLWDNIQHGREFFGFVKNLSKQKNIYWVFANITPSFDEHNHIIGYYSVRRRPSKEGVAFMSDLYAKLRAAEAQGGMHASLELLTHILQEAHTSYDELVIELQNTALTKGYHQ</sequence>
<dbReference type="OrthoDB" id="9806477at2"/>
<evidence type="ECO:0000313" key="2">
    <source>
        <dbReference type="EMBL" id="TLD96609.1"/>
    </source>
</evidence>